<dbReference type="OrthoDB" id="9787351at2"/>
<evidence type="ECO:0000313" key="2">
    <source>
        <dbReference type="EMBL" id="SMB94972.1"/>
    </source>
</evidence>
<proteinExistence type="predicted"/>
<keyword evidence="3" id="KW-1185">Reference proteome</keyword>
<dbReference type="STRING" id="698762.SAMN00808754_1154"/>
<reference evidence="2 3" key="1">
    <citation type="submission" date="2017-04" db="EMBL/GenBank/DDBJ databases">
        <authorList>
            <person name="Afonso C.L."/>
            <person name="Miller P.J."/>
            <person name="Scott M.A."/>
            <person name="Spackman E."/>
            <person name="Goraichik I."/>
            <person name="Dimitrov K.M."/>
            <person name="Suarez D.L."/>
            <person name="Swayne D.E."/>
        </authorList>
    </citation>
    <scope>NUCLEOTIDE SEQUENCE [LARGE SCALE GENOMIC DNA]</scope>
    <source>
        <strain evidence="2 3">ToBE</strain>
    </source>
</reference>
<dbReference type="EMBL" id="LT838272">
    <property type="protein sequence ID" value="SMB94972.1"/>
    <property type="molecule type" value="Genomic_DNA"/>
</dbReference>
<evidence type="ECO:0000313" key="3">
    <source>
        <dbReference type="Proteomes" id="UP000192569"/>
    </source>
</evidence>
<accession>A0A1W1VNM8</accession>
<organism evidence="2 3">
    <name type="scientific">Thermanaeromonas toyohensis ToBE</name>
    <dbReference type="NCBI Taxonomy" id="698762"/>
    <lineage>
        <taxon>Bacteria</taxon>
        <taxon>Bacillati</taxon>
        <taxon>Bacillota</taxon>
        <taxon>Clostridia</taxon>
        <taxon>Neomoorellales</taxon>
        <taxon>Neomoorellaceae</taxon>
        <taxon>Thermanaeromonas</taxon>
    </lineage>
</organism>
<dbReference type="Pfam" id="PF07796">
    <property type="entry name" value="DUF1638"/>
    <property type="match status" value="1"/>
</dbReference>
<sequence length="226" mass="25707">MGRYMVIACKVLEEELLSLGLDGYEWYFLDQGLHRSPDQLRLALQEAIDSIRNSERILLGYGFCGGALEGLRARTVPLTIPRLDDCIPLLLGSVEARKAWGSETYFLSAGWLAGEESLVREYARCVSRYGEERGSLLIRQLFCHYRRVVFIKTGRQGEDLEGEKVREVAEKIGLRFEVTDGHKGYLQKLLQGPWDNLFLHVPPGEVVTLGKYYGHSHSKERMNLNS</sequence>
<gene>
    <name evidence="2" type="ORF">SAMN00808754_1154</name>
</gene>
<dbReference type="RefSeq" id="WP_084664701.1">
    <property type="nucleotide sequence ID" value="NZ_LT838272.1"/>
</dbReference>
<dbReference type="InterPro" id="IPR012437">
    <property type="entry name" value="DUF1638"/>
</dbReference>
<feature type="domain" description="DUF1638" evidence="1">
    <location>
        <begin position="28"/>
        <end position="190"/>
    </location>
</feature>
<dbReference type="AlphaFoldDB" id="A0A1W1VNM8"/>
<name>A0A1W1VNM8_9FIRM</name>
<protein>
    <recommendedName>
        <fullName evidence="1">DUF1638 domain-containing protein</fullName>
    </recommendedName>
</protein>
<dbReference type="Proteomes" id="UP000192569">
    <property type="component" value="Chromosome I"/>
</dbReference>
<evidence type="ECO:0000259" key="1">
    <source>
        <dbReference type="Pfam" id="PF07796"/>
    </source>
</evidence>